<reference evidence="1" key="2">
    <citation type="journal article" date="2021" name="PeerJ">
        <title>Extensive microbial diversity within the chicken gut microbiome revealed by metagenomics and culture.</title>
        <authorList>
            <person name="Gilroy R."/>
            <person name="Ravi A."/>
            <person name="Getino M."/>
            <person name="Pursley I."/>
            <person name="Horton D.L."/>
            <person name="Alikhan N.F."/>
            <person name="Baker D."/>
            <person name="Gharbi K."/>
            <person name="Hall N."/>
            <person name="Watson M."/>
            <person name="Adriaenssens E.M."/>
            <person name="Foster-Nyarko E."/>
            <person name="Jarju S."/>
            <person name="Secka A."/>
            <person name="Antonio M."/>
            <person name="Oren A."/>
            <person name="Chaudhuri R.R."/>
            <person name="La Ragione R."/>
            <person name="Hildebrand F."/>
            <person name="Pallen M.J."/>
        </authorList>
    </citation>
    <scope>NUCLEOTIDE SEQUENCE</scope>
    <source>
        <strain evidence="1">CHK165-10780</strain>
    </source>
</reference>
<protein>
    <recommendedName>
        <fullName evidence="3">Deacetylase sirtuin-type domain-containing protein</fullName>
    </recommendedName>
</protein>
<evidence type="ECO:0000313" key="2">
    <source>
        <dbReference type="Proteomes" id="UP000886725"/>
    </source>
</evidence>
<name>A0A9D0YY04_9FIRM</name>
<proteinExistence type="predicted"/>
<accession>A0A9D0YY04</accession>
<comment type="caution">
    <text evidence="1">The sequence shown here is derived from an EMBL/GenBank/DDBJ whole genome shotgun (WGS) entry which is preliminary data.</text>
</comment>
<evidence type="ECO:0000313" key="1">
    <source>
        <dbReference type="EMBL" id="HIQ64331.1"/>
    </source>
</evidence>
<dbReference type="EMBL" id="DVFU01000024">
    <property type="protein sequence ID" value="HIQ64331.1"/>
    <property type="molecule type" value="Genomic_DNA"/>
</dbReference>
<dbReference type="AlphaFoldDB" id="A0A9D0YY04"/>
<evidence type="ECO:0008006" key="3">
    <source>
        <dbReference type="Google" id="ProtNLM"/>
    </source>
</evidence>
<dbReference type="SUPFAM" id="SSF52467">
    <property type="entry name" value="DHS-like NAD/FAD-binding domain"/>
    <property type="match status" value="1"/>
</dbReference>
<gene>
    <name evidence="1" type="ORF">IAC85_01175</name>
</gene>
<reference evidence="1" key="1">
    <citation type="submission" date="2020-10" db="EMBL/GenBank/DDBJ databases">
        <authorList>
            <person name="Gilroy R."/>
        </authorList>
    </citation>
    <scope>NUCLEOTIDE SEQUENCE</scope>
    <source>
        <strain evidence="1">CHK165-10780</strain>
    </source>
</reference>
<organism evidence="1 2">
    <name type="scientific">Candidatus Faecenecus gallistercoris</name>
    <dbReference type="NCBI Taxonomy" id="2840793"/>
    <lineage>
        <taxon>Bacteria</taxon>
        <taxon>Bacillati</taxon>
        <taxon>Bacillota</taxon>
        <taxon>Bacillota incertae sedis</taxon>
        <taxon>Candidatus Faecenecus</taxon>
    </lineage>
</organism>
<dbReference type="InterPro" id="IPR029035">
    <property type="entry name" value="DHS-like_NAD/FAD-binding_dom"/>
</dbReference>
<dbReference type="Proteomes" id="UP000886725">
    <property type="component" value="Unassembled WGS sequence"/>
</dbReference>
<sequence length="135" mass="16037">MDKFLPIRKMREQDKDCKVPTNLVPRCPRCHEVMEVNLRKDDTFVEDAHWHTQNERYEQFLNHYQDRKLVLMELGVGCNTPGIIRIPFEELTNQHSSVTLIRVNQDSLQSLYPLSKRLIATSEDCCEFLRKLVEY</sequence>